<evidence type="ECO:0008006" key="4">
    <source>
        <dbReference type="Google" id="ProtNLM"/>
    </source>
</evidence>
<comment type="caution">
    <text evidence="2">The sequence shown here is derived from an EMBL/GenBank/DDBJ whole genome shotgun (WGS) entry which is preliminary data.</text>
</comment>
<reference evidence="2 3" key="1">
    <citation type="journal article" date="2019" name="Int. J. Syst. Evol. Microbiol.">
        <title>The Global Catalogue of Microorganisms (GCM) 10K type strain sequencing project: providing services to taxonomists for standard genome sequencing and annotation.</title>
        <authorList>
            <consortium name="The Broad Institute Genomics Platform"/>
            <consortium name="The Broad Institute Genome Sequencing Center for Infectious Disease"/>
            <person name="Wu L."/>
            <person name="Ma J."/>
        </authorList>
    </citation>
    <scope>NUCLEOTIDE SEQUENCE [LARGE SCALE GENOMIC DNA]</scope>
    <source>
        <strain evidence="2 3">LMG 29247</strain>
    </source>
</reference>
<name>A0ABD5SWQ4_9EURY</name>
<keyword evidence="1" id="KW-0812">Transmembrane</keyword>
<evidence type="ECO:0000313" key="3">
    <source>
        <dbReference type="Proteomes" id="UP001596383"/>
    </source>
</evidence>
<dbReference type="RefSeq" id="WP_273741998.1">
    <property type="nucleotide sequence ID" value="NZ_JAQIVI010000722.1"/>
</dbReference>
<keyword evidence="1" id="KW-1133">Transmembrane helix</keyword>
<protein>
    <recommendedName>
        <fullName evidence="4">Cox cluster protein</fullName>
    </recommendedName>
</protein>
<evidence type="ECO:0000313" key="2">
    <source>
        <dbReference type="EMBL" id="MFC6769327.1"/>
    </source>
</evidence>
<dbReference type="AlphaFoldDB" id="A0ABD5SWQ4"/>
<proteinExistence type="predicted"/>
<feature type="transmembrane region" description="Helical" evidence="1">
    <location>
        <begin position="15"/>
        <end position="35"/>
    </location>
</feature>
<dbReference type="EMBL" id="JBHSWV010000722">
    <property type="protein sequence ID" value="MFC6769327.1"/>
    <property type="molecule type" value="Genomic_DNA"/>
</dbReference>
<feature type="transmembrane region" description="Helical" evidence="1">
    <location>
        <begin position="55"/>
        <end position="77"/>
    </location>
</feature>
<dbReference type="Proteomes" id="UP001596383">
    <property type="component" value="Unassembled WGS sequence"/>
</dbReference>
<organism evidence="2 3">
    <name type="scientific">Natrinema soli</name>
    <dbReference type="NCBI Taxonomy" id="1930624"/>
    <lineage>
        <taxon>Archaea</taxon>
        <taxon>Methanobacteriati</taxon>
        <taxon>Methanobacteriota</taxon>
        <taxon>Stenosarchaea group</taxon>
        <taxon>Halobacteria</taxon>
        <taxon>Halobacteriales</taxon>
        <taxon>Natrialbaceae</taxon>
        <taxon>Natrinema</taxon>
    </lineage>
</organism>
<keyword evidence="1" id="KW-0472">Membrane</keyword>
<accession>A0ABD5SWQ4</accession>
<sequence length="82" mass="8795">MVSSDGLKTWFDYQLLFLGVAIAFMLVITAWSRLVTYLGSLPVADPGFDPADPTVALAVTGGGILVIFLLIVLAGLLNRDRQ</sequence>
<keyword evidence="3" id="KW-1185">Reference proteome</keyword>
<gene>
    <name evidence="2" type="ORF">ACFQE6_31160</name>
</gene>
<evidence type="ECO:0000256" key="1">
    <source>
        <dbReference type="SAM" id="Phobius"/>
    </source>
</evidence>